<evidence type="ECO:0000256" key="3">
    <source>
        <dbReference type="ARBA" id="ARBA00022553"/>
    </source>
</evidence>
<dbReference type="Gene3D" id="1.10.8.10">
    <property type="entry name" value="DNA helicase RuvA subunit, C-terminal domain"/>
    <property type="match status" value="1"/>
</dbReference>
<reference evidence="7" key="1">
    <citation type="submission" date="2016-06" db="UniProtKB">
        <authorList>
            <consortium name="WormBaseParasite"/>
        </authorList>
    </citation>
    <scope>IDENTIFICATION</scope>
</reference>
<dbReference type="WBParaSite" id="GPUH_0001789601-mRNA-1">
    <property type="protein sequence ID" value="GPUH_0001789601-mRNA-1"/>
    <property type="gene ID" value="GPUH_0001789601"/>
</dbReference>
<evidence type="ECO:0000256" key="2">
    <source>
        <dbReference type="ARBA" id="ARBA00022490"/>
    </source>
</evidence>
<dbReference type="PANTHER" id="PTHR16308:SF13">
    <property type="entry name" value="PROTEIN LINGERER"/>
    <property type="match status" value="1"/>
</dbReference>
<evidence type="ECO:0000313" key="6">
    <source>
        <dbReference type="Proteomes" id="UP000271098"/>
    </source>
</evidence>
<organism evidence="7">
    <name type="scientific">Gongylonema pulchrum</name>
    <dbReference type="NCBI Taxonomy" id="637853"/>
    <lineage>
        <taxon>Eukaryota</taxon>
        <taxon>Metazoa</taxon>
        <taxon>Ecdysozoa</taxon>
        <taxon>Nematoda</taxon>
        <taxon>Chromadorea</taxon>
        <taxon>Rhabditida</taxon>
        <taxon>Spirurina</taxon>
        <taxon>Spiruromorpha</taxon>
        <taxon>Spiruroidea</taxon>
        <taxon>Gongylonematidae</taxon>
        <taxon>Gongylonema</taxon>
    </lineage>
</organism>
<gene>
    <name evidence="5" type="ORF">GPUH_LOCUS17874</name>
</gene>
<dbReference type="GO" id="GO:0005634">
    <property type="term" value="C:nucleus"/>
    <property type="evidence" value="ECO:0007669"/>
    <property type="project" value="TreeGrafter"/>
</dbReference>
<accession>A0A183EA80</accession>
<feature type="compositionally biased region" description="Low complexity" evidence="4">
    <location>
        <begin position="141"/>
        <end position="157"/>
    </location>
</feature>
<dbReference type="SUPFAM" id="SSF46934">
    <property type="entry name" value="UBA-like"/>
    <property type="match status" value="1"/>
</dbReference>
<dbReference type="OrthoDB" id="5918007at2759"/>
<evidence type="ECO:0000313" key="7">
    <source>
        <dbReference type="WBParaSite" id="GPUH_0001789601-mRNA-1"/>
    </source>
</evidence>
<feature type="compositionally biased region" description="Gly residues" evidence="4">
    <location>
        <begin position="102"/>
        <end position="117"/>
    </location>
</feature>
<evidence type="ECO:0000256" key="1">
    <source>
        <dbReference type="ARBA" id="ARBA00004496"/>
    </source>
</evidence>
<evidence type="ECO:0000313" key="5">
    <source>
        <dbReference type="EMBL" id="VDN30615.1"/>
    </source>
</evidence>
<feature type="compositionally biased region" description="Gly residues" evidence="4">
    <location>
        <begin position="126"/>
        <end position="140"/>
    </location>
</feature>
<reference evidence="5 6" key="2">
    <citation type="submission" date="2018-11" db="EMBL/GenBank/DDBJ databases">
        <authorList>
            <consortium name="Pathogen Informatics"/>
        </authorList>
    </citation>
    <scope>NUCLEOTIDE SEQUENCE [LARGE SCALE GENOMIC DNA]</scope>
</reference>
<comment type="subcellular location">
    <subcellularLocation>
        <location evidence="1">Cytoplasm</location>
    </subcellularLocation>
</comment>
<sequence length="222" mass="24590">MVLRFQVVETTHCTVNQAEIALYDNNNDVQEAVNAILEDNYPDENVWQEQKSRRAKRAEAAEEMNKNEESNSSHRNRTTNSTRGTNNYGYGRGRGTERGRGGYRGGRGGGGRGYGRGRGTERGRGGYRGGRGGGGRGSYRGGYQQTSSSSQQQQQQQGLFSCNVGSNVWDNSQALKIDMAKDWTNAAATMIDDSAEDTEWVRSYTLRCPGSCKHPGTKIWHF</sequence>
<keyword evidence="3" id="KW-0597">Phosphoprotein</keyword>
<dbReference type="AlphaFoldDB" id="A0A183EA80"/>
<feature type="compositionally biased region" description="Low complexity" evidence="4">
    <location>
        <begin position="78"/>
        <end position="89"/>
    </location>
</feature>
<dbReference type="Proteomes" id="UP000271098">
    <property type="component" value="Unassembled WGS sequence"/>
</dbReference>
<feature type="region of interest" description="Disordered" evidence="4">
    <location>
        <begin position="44"/>
        <end position="158"/>
    </location>
</feature>
<evidence type="ECO:0000256" key="4">
    <source>
        <dbReference type="SAM" id="MobiDB-lite"/>
    </source>
</evidence>
<dbReference type="InterPro" id="IPR051833">
    <property type="entry name" value="TC-DDR_regulator"/>
</dbReference>
<dbReference type="PANTHER" id="PTHR16308">
    <property type="entry name" value="UBIQUITIN ASSOCIATED PROTEIN 2-LIKE/LINGERER"/>
    <property type="match status" value="1"/>
</dbReference>
<feature type="compositionally biased region" description="Basic and acidic residues" evidence="4">
    <location>
        <begin position="57"/>
        <end position="72"/>
    </location>
</feature>
<keyword evidence="6" id="KW-1185">Reference proteome</keyword>
<proteinExistence type="predicted"/>
<keyword evidence="2" id="KW-0963">Cytoplasm</keyword>
<dbReference type="EMBL" id="UYRT01085818">
    <property type="protein sequence ID" value="VDN30615.1"/>
    <property type="molecule type" value="Genomic_DNA"/>
</dbReference>
<name>A0A183EA80_9BILA</name>
<dbReference type="GO" id="GO:0005737">
    <property type="term" value="C:cytoplasm"/>
    <property type="evidence" value="ECO:0007669"/>
    <property type="project" value="UniProtKB-SubCell"/>
</dbReference>
<protein>
    <submittedName>
        <fullName evidence="7">CUE domain-containing protein</fullName>
    </submittedName>
</protein>
<dbReference type="InterPro" id="IPR009060">
    <property type="entry name" value="UBA-like_sf"/>
</dbReference>